<evidence type="ECO:0000259" key="2">
    <source>
        <dbReference type="Pfam" id="PF20271"/>
    </source>
</evidence>
<name>A0A2P8I0Z4_SACCR</name>
<gene>
    <name evidence="3" type="ORF">B0I31_11564</name>
</gene>
<feature type="domain" description="CATRA-Associated Small Protein" evidence="2">
    <location>
        <begin position="10"/>
        <end position="93"/>
    </location>
</feature>
<proteinExistence type="predicted"/>
<comment type="caution">
    <text evidence="3">The sequence shown here is derived from an EMBL/GenBank/DDBJ whole genome shotgun (WGS) entry which is preliminary data.</text>
</comment>
<dbReference type="OrthoDB" id="10009817at2"/>
<dbReference type="AlphaFoldDB" id="A0A2P8I0Z4"/>
<accession>A0A2P8I0Z4</accession>
<feature type="compositionally biased region" description="Acidic residues" evidence="1">
    <location>
        <begin position="96"/>
        <end position="106"/>
    </location>
</feature>
<feature type="region of interest" description="Disordered" evidence="1">
    <location>
        <begin position="70"/>
        <end position="106"/>
    </location>
</feature>
<reference evidence="3 4" key="1">
    <citation type="submission" date="2018-03" db="EMBL/GenBank/DDBJ databases">
        <title>Genomic Encyclopedia of Type Strains, Phase III (KMG-III): the genomes of soil and plant-associated and newly described type strains.</title>
        <authorList>
            <person name="Whitman W."/>
        </authorList>
    </citation>
    <scope>NUCLEOTIDE SEQUENCE [LARGE SCALE GENOMIC DNA]</scope>
    <source>
        <strain evidence="3 4">CGMCC 4.7097</strain>
    </source>
</reference>
<evidence type="ECO:0000313" key="4">
    <source>
        <dbReference type="Proteomes" id="UP000241118"/>
    </source>
</evidence>
<evidence type="ECO:0000313" key="3">
    <source>
        <dbReference type="EMBL" id="PSL52112.1"/>
    </source>
</evidence>
<protein>
    <recommendedName>
        <fullName evidence="2">CATRA-Associated Small Protein domain-containing protein</fullName>
    </recommendedName>
</protein>
<sequence>MLEEEVVDHARAVLDDLLGWEMTGQGWREVAELVADLTEAVRSGASDAVHDATEDLAVVAPVRATRIGEEPVVPPPPFVLERRSETLDSLRANENVEGDDERPDAG</sequence>
<dbReference type="InterPro" id="IPR046924">
    <property type="entry name" value="CATASP"/>
</dbReference>
<organism evidence="3 4">
    <name type="scientific">Saccharothrix carnea</name>
    <dbReference type="NCBI Taxonomy" id="1280637"/>
    <lineage>
        <taxon>Bacteria</taxon>
        <taxon>Bacillati</taxon>
        <taxon>Actinomycetota</taxon>
        <taxon>Actinomycetes</taxon>
        <taxon>Pseudonocardiales</taxon>
        <taxon>Pseudonocardiaceae</taxon>
        <taxon>Saccharothrix</taxon>
    </lineage>
</organism>
<dbReference type="EMBL" id="PYAX01000015">
    <property type="protein sequence ID" value="PSL52112.1"/>
    <property type="molecule type" value="Genomic_DNA"/>
</dbReference>
<dbReference type="Pfam" id="PF20271">
    <property type="entry name" value="CATASP"/>
    <property type="match status" value="1"/>
</dbReference>
<evidence type="ECO:0000256" key="1">
    <source>
        <dbReference type="SAM" id="MobiDB-lite"/>
    </source>
</evidence>
<keyword evidence="4" id="KW-1185">Reference proteome</keyword>
<dbReference type="RefSeq" id="WP_106619277.1">
    <property type="nucleotide sequence ID" value="NZ_PYAX01000015.1"/>
</dbReference>
<dbReference type="Proteomes" id="UP000241118">
    <property type="component" value="Unassembled WGS sequence"/>
</dbReference>